<gene>
    <name evidence="2" type="ORF">ANE_LOCUS25637</name>
</gene>
<accession>A0A565CN88</accession>
<evidence type="ECO:0000313" key="3">
    <source>
        <dbReference type="Proteomes" id="UP000489600"/>
    </source>
</evidence>
<comment type="caution">
    <text evidence="2">The sequence shown here is derived from an EMBL/GenBank/DDBJ whole genome shotgun (WGS) entry which is preliminary data.</text>
</comment>
<dbReference type="PANTHER" id="PTHR31861">
    <property type="entry name" value="OS10G0507500 PROTEIN"/>
    <property type="match status" value="1"/>
</dbReference>
<evidence type="ECO:0000259" key="1">
    <source>
        <dbReference type="Pfam" id="PF04510"/>
    </source>
</evidence>
<organism evidence="2 3">
    <name type="scientific">Arabis nemorensis</name>
    <dbReference type="NCBI Taxonomy" id="586526"/>
    <lineage>
        <taxon>Eukaryota</taxon>
        <taxon>Viridiplantae</taxon>
        <taxon>Streptophyta</taxon>
        <taxon>Embryophyta</taxon>
        <taxon>Tracheophyta</taxon>
        <taxon>Spermatophyta</taxon>
        <taxon>Magnoliopsida</taxon>
        <taxon>eudicotyledons</taxon>
        <taxon>Gunneridae</taxon>
        <taxon>Pentapetalae</taxon>
        <taxon>rosids</taxon>
        <taxon>malvids</taxon>
        <taxon>Brassicales</taxon>
        <taxon>Brassicaceae</taxon>
        <taxon>Arabideae</taxon>
        <taxon>Arabis</taxon>
    </lineage>
</organism>
<dbReference type="InterPro" id="IPR007598">
    <property type="entry name" value="DUF577"/>
</dbReference>
<keyword evidence="3" id="KW-1185">Reference proteome</keyword>
<reference evidence="2" key="1">
    <citation type="submission" date="2019-07" db="EMBL/GenBank/DDBJ databases">
        <authorList>
            <person name="Dittberner H."/>
        </authorList>
    </citation>
    <scope>NUCLEOTIDE SEQUENCE [LARGE SCALE GENOMIC DNA]</scope>
</reference>
<feature type="domain" description="DUF577" evidence="1">
    <location>
        <begin position="2"/>
        <end position="105"/>
    </location>
</feature>
<dbReference type="PANTHER" id="PTHR31861:SF16">
    <property type="entry name" value="DUF577 DOMAIN-CONTAINING PROTEIN-RELATED"/>
    <property type="match status" value="1"/>
</dbReference>
<evidence type="ECO:0000313" key="2">
    <source>
        <dbReference type="EMBL" id="VVB15193.1"/>
    </source>
</evidence>
<name>A0A565CN88_9BRAS</name>
<dbReference type="EMBL" id="CABITT030000008">
    <property type="protein sequence ID" value="VVB15193.1"/>
    <property type="molecule type" value="Genomic_DNA"/>
</dbReference>
<proteinExistence type="predicted"/>
<dbReference type="Pfam" id="PF04510">
    <property type="entry name" value="DUF577"/>
    <property type="match status" value="1"/>
</dbReference>
<dbReference type="Proteomes" id="UP000489600">
    <property type="component" value="Unassembled WGS sequence"/>
</dbReference>
<dbReference type="AlphaFoldDB" id="A0A565CN88"/>
<sequence>MSLEDEEFVIPVMESLLPEISTRLNPPKEVLVDNSCWVLAFTGAFCAIVHSIEIPSHAKSVKEIAYKMVDSVRELVERGMEVGLVRRAFRDVENIVKKQLEWFGTSDFKFVKGMLWRLYEIKGMKMESKIVLWRISFILERGVAEQLKEYPKTELDWINQPED</sequence>
<protein>
    <recommendedName>
        <fullName evidence="1">DUF577 domain-containing protein</fullName>
    </recommendedName>
</protein>
<dbReference type="OrthoDB" id="1039703at2759"/>